<proteinExistence type="predicted"/>
<gene>
    <name evidence="1" type="ORF">K788_0000872</name>
</gene>
<evidence type="ECO:0000313" key="1">
    <source>
        <dbReference type="EMBL" id="ALL68016.1"/>
    </source>
</evidence>
<dbReference type="AlphaFoldDB" id="A0A0P0RH13"/>
<name>A0A0P0RH13_9BURK</name>
<dbReference type="Proteomes" id="UP000019146">
    <property type="component" value="Chromosome 2"/>
</dbReference>
<evidence type="ECO:0000313" key="2">
    <source>
        <dbReference type="Proteomes" id="UP000019146"/>
    </source>
</evidence>
<dbReference type="KEGG" id="bcai:K788_0000872"/>
<dbReference type="EMBL" id="CP012747">
    <property type="protein sequence ID" value="ALL68016.1"/>
    <property type="molecule type" value="Genomic_DNA"/>
</dbReference>
<organism evidence="1 2">
    <name type="scientific">Paraburkholderia caribensis MBA4</name>
    <dbReference type="NCBI Taxonomy" id="1323664"/>
    <lineage>
        <taxon>Bacteria</taxon>
        <taxon>Pseudomonadati</taxon>
        <taxon>Pseudomonadota</taxon>
        <taxon>Betaproteobacteria</taxon>
        <taxon>Burkholderiales</taxon>
        <taxon>Burkholderiaceae</taxon>
        <taxon>Paraburkholderia</taxon>
    </lineage>
</organism>
<protein>
    <submittedName>
        <fullName evidence="1">Uncharacterized protein</fullName>
    </submittedName>
</protein>
<accession>A0A0P0RH13</accession>
<reference evidence="1 2" key="1">
    <citation type="journal article" date="2014" name="Genome Announc.">
        <title>Draft Genome Sequence of the Haloacid-Degrading Burkholderia caribensis Strain MBA4.</title>
        <authorList>
            <person name="Pan Y."/>
            <person name="Kong K.F."/>
            <person name="Tsang J.S."/>
        </authorList>
    </citation>
    <scope>NUCLEOTIDE SEQUENCE [LARGE SCALE GENOMIC DNA]</scope>
    <source>
        <strain evidence="1 2">MBA4</strain>
    </source>
</reference>
<sequence length="82" mass="9561">MSLQCLVVLRGRARRGAAAGARQCRFRAMPVSRASAARAAKRAARRFERWYKFVSKWRRIAVCRIRFGEAYLNQRGRCRSRT</sequence>